<dbReference type="EMBL" id="JAYKXP010000008">
    <property type="protein sequence ID" value="KAK7054738.1"/>
    <property type="molecule type" value="Genomic_DNA"/>
</dbReference>
<dbReference type="SUPFAM" id="SSF117281">
    <property type="entry name" value="Kelch motif"/>
    <property type="match status" value="1"/>
</dbReference>
<comment type="caution">
    <text evidence="1">The sequence shown here is derived from an EMBL/GenBank/DDBJ whole genome shotgun (WGS) entry which is preliminary data.</text>
</comment>
<organism evidence="1 2">
    <name type="scientific">Paramarasmius palmivorus</name>
    <dbReference type="NCBI Taxonomy" id="297713"/>
    <lineage>
        <taxon>Eukaryota</taxon>
        <taxon>Fungi</taxon>
        <taxon>Dikarya</taxon>
        <taxon>Basidiomycota</taxon>
        <taxon>Agaricomycotina</taxon>
        <taxon>Agaricomycetes</taxon>
        <taxon>Agaricomycetidae</taxon>
        <taxon>Agaricales</taxon>
        <taxon>Marasmiineae</taxon>
        <taxon>Marasmiaceae</taxon>
        <taxon>Paramarasmius</taxon>
    </lineage>
</organism>
<dbReference type="Gene3D" id="2.120.10.80">
    <property type="entry name" value="Kelch-type beta propeller"/>
    <property type="match status" value="1"/>
</dbReference>
<name>A0AAW0DS76_9AGAR</name>
<dbReference type="AlphaFoldDB" id="A0AAW0DS76"/>
<protein>
    <submittedName>
        <fullName evidence="1">Uncharacterized protein</fullName>
    </submittedName>
</protein>
<evidence type="ECO:0000313" key="1">
    <source>
        <dbReference type="EMBL" id="KAK7054738.1"/>
    </source>
</evidence>
<reference evidence="1 2" key="1">
    <citation type="submission" date="2024-01" db="EMBL/GenBank/DDBJ databases">
        <title>A draft genome for a cacao thread blight-causing isolate of Paramarasmius palmivorus.</title>
        <authorList>
            <person name="Baruah I.K."/>
            <person name="Bukari Y."/>
            <person name="Amoako-Attah I."/>
            <person name="Meinhardt L.W."/>
            <person name="Bailey B.A."/>
            <person name="Cohen S.P."/>
        </authorList>
    </citation>
    <scope>NUCLEOTIDE SEQUENCE [LARGE SCALE GENOMIC DNA]</scope>
    <source>
        <strain evidence="1 2">GH-12</strain>
    </source>
</reference>
<accession>A0AAW0DS76</accession>
<gene>
    <name evidence="1" type="ORF">VNI00_003201</name>
</gene>
<evidence type="ECO:0000313" key="2">
    <source>
        <dbReference type="Proteomes" id="UP001383192"/>
    </source>
</evidence>
<keyword evidence="2" id="KW-1185">Reference proteome</keyword>
<dbReference type="InterPro" id="IPR015915">
    <property type="entry name" value="Kelch-typ_b-propeller"/>
</dbReference>
<proteinExistence type="predicted"/>
<dbReference type="Proteomes" id="UP001383192">
    <property type="component" value="Unassembled WGS sequence"/>
</dbReference>
<sequence>MHMFKTHILQGAPIQAKGFLFIIGGYIGDPRQPEKWSSYSSIRFMTILMVDISQRTWQVLNTIGAAPARLRHAVACLGNEIYVFGGRSRLPDRYWEDDYNHDNDWICSPEEILDSYSVLRFDPDTSQWMWRVSEQSYPAHIKGLGFGVEALVMDSTGSHANLNTAKIFLTPGMTGDTEHQVLSVQPLQRHRHDMGRSYAGFHEVIPFTASPVYHGGYSDSVIFTVLGVNEDTYTFYYYRPPFNDEFRLLGDVDNTFTRKRRVGGTMKVGGPRVFVGCVAVGNKTYLLGKTREENELDTIAEISLKLDD</sequence>